<sequence>MALASTTLARLATAVVLLCALVAPLTAAATQEAVPGATALPAAVAAAVNETAAPLLLLPGATCSCSADCPNGSVCARPNPSKRYAQAPECILPEDADLVRGVFEYGCNPEGVQANEQRAAAVLRAGRAAAAEAVPYGGAVTVGSRIADGSADWAVRRRAAARRLMLLPPLGPAAAEPRS</sequence>
<evidence type="ECO:0000256" key="1">
    <source>
        <dbReference type="SAM" id="SignalP"/>
    </source>
</evidence>
<organism evidence="2 3">
    <name type="scientific">Raphidocelis subcapitata</name>
    <dbReference type="NCBI Taxonomy" id="307507"/>
    <lineage>
        <taxon>Eukaryota</taxon>
        <taxon>Viridiplantae</taxon>
        <taxon>Chlorophyta</taxon>
        <taxon>core chlorophytes</taxon>
        <taxon>Chlorophyceae</taxon>
        <taxon>CS clade</taxon>
        <taxon>Sphaeropleales</taxon>
        <taxon>Selenastraceae</taxon>
        <taxon>Raphidocelis</taxon>
    </lineage>
</organism>
<reference evidence="2 3" key="1">
    <citation type="journal article" date="2018" name="Sci. Rep.">
        <title>Raphidocelis subcapitata (=Pseudokirchneriella subcapitata) provides an insight into genome evolution and environmental adaptations in the Sphaeropleales.</title>
        <authorList>
            <person name="Suzuki S."/>
            <person name="Yamaguchi H."/>
            <person name="Nakajima N."/>
            <person name="Kawachi M."/>
        </authorList>
    </citation>
    <scope>NUCLEOTIDE SEQUENCE [LARGE SCALE GENOMIC DNA]</scope>
    <source>
        <strain evidence="2 3">NIES-35</strain>
    </source>
</reference>
<accession>A0A2V0PAA5</accession>
<gene>
    <name evidence="2" type="ORF">Rsub_08473</name>
</gene>
<proteinExistence type="predicted"/>
<protein>
    <submittedName>
        <fullName evidence="2">Uncharacterized protein</fullName>
    </submittedName>
</protein>
<dbReference type="EMBL" id="BDRX01000071">
    <property type="protein sequence ID" value="GBF95882.1"/>
    <property type="molecule type" value="Genomic_DNA"/>
</dbReference>
<dbReference type="AlphaFoldDB" id="A0A2V0PAA5"/>
<dbReference type="Proteomes" id="UP000247498">
    <property type="component" value="Unassembled WGS sequence"/>
</dbReference>
<evidence type="ECO:0000313" key="2">
    <source>
        <dbReference type="EMBL" id="GBF95882.1"/>
    </source>
</evidence>
<feature type="signal peptide" evidence="1">
    <location>
        <begin position="1"/>
        <end position="27"/>
    </location>
</feature>
<dbReference type="InParanoid" id="A0A2V0PAA5"/>
<feature type="chain" id="PRO_5015884674" evidence="1">
    <location>
        <begin position="28"/>
        <end position="179"/>
    </location>
</feature>
<evidence type="ECO:0000313" key="3">
    <source>
        <dbReference type="Proteomes" id="UP000247498"/>
    </source>
</evidence>
<keyword evidence="1" id="KW-0732">Signal</keyword>
<name>A0A2V0PAA5_9CHLO</name>
<keyword evidence="3" id="KW-1185">Reference proteome</keyword>
<comment type="caution">
    <text evidence="2">The sequence shown here is derived from an EMBL/GenBank/DDBJ whole genome shotgun (WGS) entry which is preliminary data.</text>
</comment>